<evidence type="ECO:0000313" key="2">
    <source>
        <dbReference type="EMBL" id="GCF93798.1"/>
    </source>
</evidence>
<dbReference type="Pfam" id="PF09862">
    <property type="entry name" value="DUF2089"/>
    <property type="match status" value="1"/>
</dbReference>
<evidence type="ECO:0000259" key="1">
    <source>
        <dbReference type="Pfam" id="PF09862"/>
    </source>
</evidence>
<protein>
    <recommendedName>
        <fullName evidence="1">DUF2089 domain-containing protein</fullName>
    </recommendedName>
</protein>
<sequence>MNREKVPRWFLDLSDEEVDFVKYFLLSSGSIKELAGTYSTSYPTIRKRIDKLIQKIQISDRKDNDTVVKLINQLEEEGKIDQEIAKTVVLEYSRSLNSLIVE</sequence>
<dbReference type="RefSeq" id="WP_146622243.1">
    <property type="nucleotide sequence ID" value="NZ_BJCC01000013.1"/>
</dbReference>
<feature type="domain" description="DUF2089" evidence="1">
    <location>
        <begin position="13"/>
        <end position="58"/>
    </location>
</feature>
<name>A0A4P5PCT7_9ENTE</name>
<gene>
    <name evidence="2" type="ORF">NRIC_16890</name>
</gene>
<organism evidence="2 3">
    <name type="scientific">Enterococcus florum</name>
    <dbReference type="NCBI Taxonomy" id="2480627"/>
    <lineage>
        <taxon>Bacteria</taxon>
        <taxon>Bacillati</taxon>
        <taxon>Bacillota</taxon>
        <taxon>Bacilli</taxon>
        <taxon>Lactobacillales</taxon>
        <taxon>Enterococcaceae</taxon>
        <taxon>Enterococcus</taxon>
    </lineage>
</organism>
<keyword evidence="3" id="KW-1185">Reference proteome</keyword>
<accession>A0A4P5PCT7</accession>
<dbReference type="Proteomes" id="UP000290567">
    <property type="component" value="Unassembled WGS sequence"/>
</dbReference>
<dbReference type="OrthoDB" id="9797643at2"/>
<reference evidence="3" key="1">
    <citation type="submission" date="2019-02" db="EMBL/GenBank/DDBJ databases">
        <title>Draft genome sequence of Enterococcus sp. Gos25-1.</title>
        <authorList>
            <person name="Tanaka N."/>
            <person name="Shiwa Y."/>
            <person name="Fujita N."/>
        </authorList>
    </citation>
    <scope>NUCLEOTIDE SEQUENCE [LARGE SCALE GENOMIC DNA]</scope>
    <source>
        <strain evidence="3">Gos25-1</strain>
    </source>
</reference>
<dbReference type="InterPro" id="IPR018658">
    <property type="entry name" value="DUF2089"/>
</dbReference>
<proteinExistence type="predicted"/>
<dbReference type="AlphaFoldDB" id="A0A4P5PCT7"/>
<evidence type="ECO:0000313" key="3">
    <source>
        <dbReference type="Proteomes" id="UP000290567"/>
    </source>
</evidence>
<comment type="caution">
    <text evidence="2">The sequence shown here is derived from an EMBL/GenBank/DDBJ whole genome shotgun (WGS) entry which is preliminary data.</text>
</comment>
<dbReference type="EMBL" id="BJCC01000013">
    <property type="protein sequence ID" value="GCF93798.1"/>
    <property type="molecule type" value="Genomic_DNA"/>
</dbReference>